<comment type="similarity">
    <text evidence="5">Belongs to the protein kinase superfamily.</text>
</comment>
<evidence type="ECO:0000313" key="8">
    <source>
        <dbReference type="Proteomes" id="UP000324800"/>
    </source>
</evidence>
<feature type="domain" description="Protein kinase" evidence="6">
    <location>
        <begin position="23"/>
        <end position="189"/>
    </location>
</feature>
<keyword evidence="5" id="KW-0808">Transferase</keyword>
<dbReference type="GO" id="GO:0004674">
    <property type="term" value="F:protein serine/threonine kinase activity"/>
    <property type="evidence" value="ECO:0007669"/>
    <property type="project" value="UniProtKB-KW"/>
</dbReference>
<proteinExistence type="inferred from homology"/>
<comment type="caution">
    <text evidence="7">The sequence shown here is derived from an EMBL/GenBank/DDBJ whole genome shotgun (WGS) entry which is preliminary data.</text>
</comment>
<evidence type="ECO:0000256" key="2">
    <source>
        <dbReference type="ARBA" id="ARBA00022741"/>
    </source>
</evidence>
<dbReference type="SUPFAM" id="SSF56112">
    <property type="entry name" value="Protein kinase-like (PK-like)"/>
    <property type="match status" value="1"/>
</dbReference>
<organism evidence="7 8">
    <name type="scientific">Streblomastix strix</name>
    <dbReference type="NCBI Taxonomy" id="222440"/>
    <lineage>
        <taxon>Eukaryota</taxon>
        <taxon>Metamonada</taxon>
        <taxon>Preaxostyla</taxon>
        <taxon>Oxymonadida</taxon>
        <taxon>Streblomastigidae</taxon>
        <taxon>Streblomastix</taxon>
    </lineage>
</organism>
<dbReference type="InterPro" id="IPR017441">
    <property type="entry name" value="Protein_kinase_ATP_BS"/>
</dbReference>
<evidence type="ECO:0000256" key="5">
    <source>
        <dbReference type="RuleBase" id="RU000304"/>
    </source>
</evidence>
<dbReference type="OrthoDB" id="6513151at2759"/>
<dbReference type="Proteomes" id="UP000324800">
    <property type="component" value="Unassembled WGS sequence"/>
</dbReference>
<dbReference type="PROSITE" id="PS50011">
    <property type="entry name" value="PROTEIN_KINASE_DOM"/>
    <property type="match status" value="1"/>
</dbReference>
<reference evidence="7 8" key="1">
    <citation type="submission" date="2019-03" db="EMBL/GenBank/DDBJ databases">
        <title>Single cell metagenomics reveals metabolic interactions within the superorganism composed of flagellate Streblomastix strix and complex community of Bacteroidetes bacteria on its surface.</title>
        <authorList>
            <person name="Treitli S.C."/>
            <person name="Kolisko M."/>
            <person name="Husnik F."/>
            <person name="Keeling P."/>
            <person name="Hampl V."/>
        </authorList>
    </citation>
    <scope>NUCLEOTIDE SEQUENCE [LARGE SCALE GENOMIC DNA]</scope>
    <source>
        <strain evidence="7">ST1C</strain>
    </source>
</reference>
<dbReference type="Pfam" id="PF00069">
    <property type="entry name" value="Pkinase"/>
    <property type="match status" value="1"/>
</dbReference>
<dbReference type="GO" id="GO:0005524">
    <property type="term" value="F:ATP binding"/>
    <property type="evidence" value="ECO:0007669"/>
    <property type="project" value="UniProtKB-UniRule"/>
</dbReference>
<dbReference type="EMBL" id="SNRW01014704">
    <property type="protein sequence ID" value="KAA6371180.1"/>
    <property type="molecule type" value="Genomic_DNA"/>
</dbReference>
<evidence type="ECO:0000259" key="6">
    <source>
        <dbReference type="PROSITE" id="PS50011"/>
    </source>
</evidence>
<keyword evidence="5" id="KW-0418">Kinase</keyword>
<dbReference type="InterPro" id="IPR000719">
    <property type="entry name" value="Prot_kinase_dom"/>
</dbReference>
<evidence type="ECO:0000256" key="1">
    <source>
        <dbReference type="ARBA" id="ARBA00012513"/>
    </source>
</evidence>
<dbReference type="PANTHER" id="PTHR11909">
    <property type="entry name" value="CASEIN KINASE-RELATED"/>
    <property type="match status" value="1"/>
</dbReference>
<dbReference type="Gene3D" id="1.10.510.10">
    <property type="entry name" value="Transferase(Phosphotransferase) domain 1"/>
    <property type="match status" value="1"/>
</dbReference>
<name>A0A5J4UMF6_9EUKA</name>
<dbReference type="InterPro" id="IPR011009">
    <property type="entry name" value="Kinase-like_dom_sf"/>
</dbReference>
<dbReference type="EC" id="2.7.11.1" evidence="1"/>
<accession>A0A5J4UMF6</accession>
<keyword evidence="2 4" id="KW-0547">Nucleotide-binding</keyword>
<feature type="binding site" evidence="4">
    <location>
        <position position="54"/>
    </location>
    <ligand>
        <name>ATP</name>
        <dbReference type="ChEBI" id="CHEBI:30616"/>
    </ligand>
</feature>
<dbReference type="InterPro" id="IPR050235">
    <property type="entry name" value="CK1_Ser-Thr_kinase"/>
</dbReference>
<dbReference type="InterPro" id="IPR008271">
    <property type="entry name" value="Ser/Thr_kinase_AS"/>
</dbReference>
<dbReference type="PROSITE" id="PS00108">
    <property type="entry name" value="PROTEIN_KINASE_ST"/>
    <property type="match status" value="1"/>
</dbReference>
<evidence type="ECO:0000313" key="7">
    <source>
        <dbReference type="EMBL" id="KAA6371180.1"/>
    </source>
</evidence>
<keyword evidence="5" id="KW-0723">Serine/threonine-protein kinase</keyword>
<sequence length="189" mass="21375">MAAYNPPAAQAPFKPGDIVKENYTLIQQIGAGSYGAIFEAIYKKGIVAKPVAIKFEKITFDKPVLCNEIIILKALDGNKHYAHFYQYGTHERYKFIAMELLGPCLIDLINRKIPYRFCLHSILKFGIQAIESLQALHKAGFVHRDIKPSNFVIGNTVDLSSRIYLIDFGLCKKLFMKDGIIIKVCVNHR</sequence>
<gene>
    <name evidence="7" type="ORF">EZS28_033294</name>
</gene>
<keyword evidence="3 4" id="KW-0067">ATP-binding</keyword>
<dbReference type="SMART" id="SM00220">
    <property type="entry name" value="S_TKc"/>
    <property type="match status" value="1"/>
</dbReference>
<dbReference type="PROSITE" id="PS00107">
    <property type="entry name" value="PROTEIN_KINASE_ATP"/>
    <property type="match status" value="1"/>
</dbReference>
<protein>
    <recommendedName>
        <fullName evidence="1">non-specific serine/threonine protein kinase</fullName>
        <ecNumber evidence="1">2.7.11.1</ecNumber>
    </recommendedName>
</protein>
<dbReference type="AlphaFoldDB" id="A0A5J4UMF6"/>
<evidence type="ECO:0000256" key="3">
    <source>
        <dbReference type="ARBA" id="ARBA00022840"/>
    </source>
</evidence>
<evidence type="ECO:0000256" key="4">
    <source>
        <dbReference type="PROSITE-ProRule" id="PRU10141"/>
    </source>
</evidence>